<dbReference type="InterPro" id="IPR036736">
    <property type="entry name" value="ACP-like_sf"/>
</dbReference>
<sequence>MTSSTSSEIRDAISEIVVEELELDIEVAELDPHADLIDEYGADSLGLIQVLAQINKTLGIRVPREEAADLRTLDLLVAKTVQLQAEQGADK</sequence>
<reference evidence="4 5" key="1">
    <citation type="submission" date="2018-09" db="EMBL/GenBank/DDBJ databases">
        <authorList>
            <person name="Li J."/>
        </authorList>
    </citation>
    <scope>NUCLEOTIDE SEQUENCE [LARGE SCALE GENOMIC DNA]</scope>
    <source>
        <strain evidence="4 5">2129</strain>
    </source>
</reference>
<keyword evidence="2" id="KW-0597">Phosphoprotein</keyword>
<feature type="domain" description="Carrier" evidence="3">
    <location>
        <begin position="7"/>
        <end position="84"/>
    </location>
</feature>
<dbReference type="InterPro" id="IPR006162">
    <property type="entry name" value="Ppantetheine_attach_site"/>
</dbReference>
<dbReference type="InterPro" id="IPR009081">
    <property type="entry name" value="PP-bd_ACP"/>
</dbReference>
<dbReference type="EMBL" id="CP032514">
    <property type="protein sequence ID" value="AYD88887.1"/>
    <property type="molecule type" value="Genomic_DNA"/>
</dbReference>
<evidence type="ECO:0000313" key="5">
    <source>
        <dbReference type="Proteomes" id="UP000273001"/>
    </source>
</evidence>
<organism evidence="4 5">
    <name type="scientific">Actinomyces lilanjuaniae</name>
    <dbReference type="NCBI Taxonomy" id="2321394"/>
    <lineage>
        <taxon>Bacteria</taxon>
        <taxon>Bacillati</taxon>
        <taxon>Actinomycetota</taxon>
        <taxon>Actinomycetes</taxon>
        <taxon>Actinomycetales</taxon>
        <taxon>Actinomycetaceae</taxon>
        <taxon>Actinomyces</taxon>
    </lineage>
</organism>
<dbReference type="Pfam" id="PF00550">
    <property type="entry name" value="PP-binding"/>
    <property type="match status" value="1"/>
</dbReference>
<gene>
    <name evidence="4" type="ORF">D5R93_00310</name>
</gene>
<evidence type="ECO:0000256" key="2">
    <source>
        <dbReference type="ARBA" id="ARBA00022553"/>
    </source>
</evidence>
<name>A0ABN5PL15_9ACTO</name>
<evidence type="ECO:0000313" key="4">
    <source>
        <dbReference type="EMBL" id="AYD88887.1"/>
    </source>
</evidence>
<proteinExistence type="predicted"/>
<dbReference type="Proteomes" id="UP000273001">
    <property type="component" value="Chromosome"/>
</dbReference>
<dbReference type="PROSITE" id="PS50075">
    <property type="entry name" value="CARRIER"/>
    <property type="match status" value="1"/>
</dbReference>
<dbReference type="PROSITE" id="PS00012">
    <property type="entry name" value="PHOSPHOPANTETHEINE"/>
    <property type="match status" value="1"/>
</dbReference>
<dbReference type="RefSeq" id="WP_119835324.1">
    <property type="nucleotide sequence ID" value="NZ_CP032514.1"/>
</dbReference>
<keyword evidence="1" id="KW-0596">Phosphopantetheine</keyword>
<evidence type="ECO:0000259" key="3">
    <source>
        <dbReference type="PROSITE" id="PS50075"/>
    </source>
</evidence>
<evidence type="ECO:0000256" key="1">
    <source>
        <dbReference type="ARBA" id="ARBA00022450"/>
    </source>
</evidence>
<protein>
    <submittedName>
        <fullName evidence="4">Acyl carrier protein</fullName>
    </submittedName>
</protein>
<dbReference type="Gene3D" id="1.10.1200.10">
    <property type="entry name" value="ACP-like"/>
    <property type="match status" value="1"/>
</dbReference>
<accession>A0ABN5PL15</accession>
<keyword evidence="5" id="KW-1185">Reference proteome</keyword>
<dbReference type="SUPFAM" id="SSF47336">
    <property type="entry name" value="ACP-like"/>
    <property type="match status" value="1"/>
</dbReference>